<dbReference type="Proteomes" id="UP001243375">
    <property type="component" value="Unassembled WGS sequence"/>
</dbReference>
<gene>
    <name evidence="1" type="ORF">QFC22_006381</name>
</gene>
<protein>
    <submittedName>
        <fullName evidence="1">Uncharacterized protein</fullName>
    </submittedName>
</protein>
<organism evidence="1 2">
    <name type="scientific">Naganishia vaughanmartiniae</name>
    <dbReference type="NCBI Taxonomy" id="1424756"/>
    <lineage>
        <taxon>Eukaryota</taxon>
        <taxon>Fungi</taxon>
        <taxon>Dikarya</taxon>
        <taxon>Basidiomycota</taxon>
        <taxon>Agaricomycotina</taxon>
        <taxon>Tremellomycetes</taxon>
        <taxon>Filobasidiales</taxon>
        <taxon>Filobasidiaceae</taxon>
        <taxon>Naganishia</taxon>
    </lineage>
</organism>
<dbReference type="EMBL" id="JASBWU010000027">
    <property type="protein sequence ID" value="KAJ9112082.1"/>
    <property type="molecule type" value="Genomic_DNA"/>
</dbReference>
<sequence length="383" mass="41990">MIKVHASQGQWRVWQARPEKEAQGETMKGSHLFCMDYITSTAASSIAVPGKSQCQWLPPLNMLMKPPHLSHAFLQLSLLPSLLVAAVSVTLEQTEDSCCGYIITNRNNAYFSYEYVVDFSKLDGLEALTGWNVSDGVRAGGQNLFTLQVPMASAGNVAIVKGEGLALKVPAQDEHAKELKVAEVVFAEPIFGGLFFSKIKLSDTFGTCAGIFTSAANRSLGWNDEQDIEMLSGSLLMPSDTQPAGFHMINWEPDTGAKANSISPFPPNVHPSERYNSWEIGWFPENSTSNTPANTQIRFNKEPVTNSPRKFPSTHPSVFIFNLWTNADSAWSGGPPSKDAVMYVKNFAAYYDKPDGIFEGSGVAKRTCDRAQACKRKIGCERS</sequence>
<keyword evidence="2" id="KW-1185">Reference proteome</keyword>
<name>A0ACC2WNG2_9TREE</name>
<evidence type="ECO:0000313" key="1">
    <source>
        <dbReference type="EMBL" id="KAJ9112082.1"/>
    </source>
</evidence>
<proteinExistence type="predicted"/>
<reference evidence="1" key="1">
    <citation type="submission" date="2023-04" db="EMBL/GenBank/DDBJ databases">
        <title>Draft Genome sequencing of Naganishia species isolated from polar environments using Oxford Nanopore Technology.</title>
        <authorList>
            <person name="Leo P."/>
            <person name="Venkateswaran K."/>
        </authorList>
    </citation>
    <scope>NUCLEOTIDE SEQUENCE</scope>
    <source>
        <strain evidence="1">MNA-CCFEE 5425</strain>
    </source>
</reference>
<comment type="caution">
    <text evidence="1">The sequence shown here is derived from an EMBL/GenBank/DDBJ whole genome shotgun (WGS) entry which is preliminary data.</text>
</comment>
<accession>A0ACC2WNG2</accession>
<evidence type="ECO:0000313" key="2">
    <source>
        <dbReference type="Proteomes" id="UP001243375"/>
    </source>
</evidence>